<dbReference type="GO" id="GO:0043828">
    <property type="term" value="F:tRNA 2-selenouridine synthase activity"/>
    <property type="evidence" value="ECO:0007669"/>
    <property type="project" value="InterPro"/>
</dbReference>
<dbReference type="SUPFAM" id="SSF52821">
    <property type="entry name" value="Rhodanese/Cell cycle control phosphatase"/>
    <property type="match status" value="1"/>
</dbReference>
<dbReference type="SUPFAM" id="SSF52540">
    <property type="entry name" value="P-loop containing nucleoside triphosphate hydrolases"/>
    <property type="match status" value="1"/>
</dbReference>
<reference evidence="3 4" key="1">
    <citation type="journal article" date="2015" name="Genome Announc.">
        <title>Draft Genome of the Euendolithic (true boring) Cyanobacterium Mastigocoleus testarum strain BC008.</title>
        <authorList>
            <person name="Guida B.S."/>
            <person name="Garcia-Pichel F."/>
        </authorList>
    </citation>
    <scope>NUCLEOTIDE SEQUENCE [LARGE SCALE GENOMIC DNA]</scope>
    <source>
        <strain evidence="3 4">BC008</strain>
    </source>
</reference>
<dbReference type="Proteomes" id="UP000053372">
    <property type="component" value="Unassembled WGS sequence"/>
</dbReference>
<dbReference type="OrthoDB" id="9808735at2"/>
<dbReference type="InterPro" id="IPR001307">
    <property type="entry name" value="Thiosulphate_STrfase_CS"/>
</dbReference>
<dbReference type="NCBIfam" id="TIGR03167">
    <property type="entry name" value="tRNA_sel_U_synt"/>
    <property type="match status" value="1"/>
</dbReference>
<dbReference type="InterPro" id="IPR027417">
    <property type="entry name" value="P-loop_NTPase"/>
</dbReference>
<name>A0A0V7ZB91_9CYAN</name>
<dbReference type="NCBIfam" id="NF008752">
    <property type="entry name" value="PRK11784.1-4"/>
    <property type="match status" value="1"/>
</dbReference>
<dbReference type="EMBL" id="LMTZ01000172">
    <property type="protein sequence ID" value="KST61768.1"/>
    <property type="molecule type" value="Genomic_DNA"/>
</dbReference>
<accession>A0A0V7ZB91</accession>
<dbReference type="InterPro" id="IPR058840">
    <property type="entry name" value="AAA_SelU"/>
</dbReference>
<protein>
    <submittedName>
        <fullName evidence="3">tRNA 2-selenouridine synthase</fullName>
    </submittedName>
</protein>
<dbReference type="Pfam" id="PF26341">
    <property type="entry name" value="AAA_SelU"/>
    <property type="match status" value="1"/>
</dbReference>
<gene>
    <name evidence="3" type="ORF">BC008_06900</name>
</gene>
<keyword evidence="1" id="KW-0711">Selenium</keyword>
<organism evidence="3 4">
    <name type="scientific">Mastigocoleus testarum BC008</name>
    <dbReference type="NCBI Taxonomy" id="371196"/>
    <lineage>
        <taxon>Bacteria</taxon>
        <taxon>Bacillati</taxon>
        <taxon>Cyanobacteriota</taxon>
        <taxon>Cyanophyceae</taxon>
        <taxon>Nostocales</taxon>
        <taxon>Hapalosiphonaceae</taxon>
        <taxon>Mastigocoleus</taxon>
    </lineage>
</organism>
<dbReference type="InterPro" id="IPR036873">
    <property type="entry name" value="Rhodanese-like_dom_sf"/>
</dbReference>
<dbReference type="CDD" id="cd01520">
    <property type="entry name" value="RHOD_YbbB"/>
    <property type="match status" value="1"/>
</dbReference>
<sequence>MPPAPRYTQEPWRETFSEIIDVRSPSEFAEDHVPGAINLPVLNDEERAEVGTVYKQVSPFCARKIGAALVAKNISQHLRGHFATKGKDYSPLVYCWRGGQRSASMATVLSQIGWRITLLEGGYKTYRTYVRQQLAILPTQFTYKVLSGLTGSGKTYILQKMRQHGVQILDLEDIAKHRGSLLGQQWKGKPTPQPSQKFFESLLIEKLLTLDPREDVWIESESNKIGKIYLPPSLWGEMKKASCVEIQLPIKARVQFLLQEYPHFMDRPDLLKVKLEKLKNRHGWEKISQWYQMIDSGEWEKFVEDILFCHYDSTYKKSMQNKFSRVDKVLSMSDLSDSSIENLLDYLVPKYASMT</sequence>
<feature type="domain" description="Rhodanese" evidence="2">
    <location>
        <begin position="19"/>
        <end position="135"/>
    </location>
</feature>
<evidence type="ECO:0000313" key="4">
    <source>
        <dbReference type="Proteomes" id="UP000053372"/>
    </source>
</evidence>
<dbReference type="InterPro" id="IPR001763">
    <property type="entry name" value="Rhodanese-like_dom"/>
</dbReference>
<comment type="caution">
    <text evidence="3">The sequence shown here is derived from an EMBL/GenBank/DDBJ whole genome shotgun (WGS) entry which is preliminary data.</text>
</comment>
<proteinExistence type="predicted"/>
<dbReference type="InterPro" id="IPR017582">
    <property type="entry name" value="SelU"/>
</dbReference>
<dbReference type="PANTHER" id="PTHR30401:SF0">
    <property type="entry name" value="TRNA 2-SELENOURIDINE SYNTHASE"/>
    <property type="match status" value="1"/>
</dbReference>
<dbReference type="PANTHER" id="PTHR30401">
    <property type="entry name" value="TRNA 2-SELENOURIDINE SYNTHASE"/>
    <property type="match status" value="1"/>
</dbReference>
<evidence type="ECO:0000259" key="2">
    <source>
        <dbReference type="PROSITE" id="PS50206"/>
    </source>
</evidence>
<evidence type="ECO:0000256" key="1">
    <source>
        <dbReference type="ARBA" id="ARBA00023266"/>
    </source>
</evidence>
<dbReference type="Gene3D" id="3.40.250.10">
    <property type="entry name" value="Rhodanese-like domain"/>
    <property type="match status" value="1"/>
</dbReference>
<dbReference type="SMART" id="SM00450">
    <property type="entry name" value="RHOD"/>
    <property type="match status" value="1"/>
</dbReference>
<dbReference type="GO" id="GO:0002098">
    <property type="term" value="P:tRNA wobble uridine modification"/>
    <property type="evidence" value="ECO:0007669"/>
    <property type="project" value="InterPro"/>
</dbReference>
<evidence type="ECO:0000313" key="3">
    <source>
        <dbReference type="EMBL" id="KST61768.1"/>
    </source>
</evidence>
<keyword evidence="4" id="KW-1185">Reference proteome</keyword>
<dbReference type="AlphaFoldDB" id="A0A0V7ZB91"/>
<dbReference type="PROSITE" id="PS50206">
    <property type="entry name" value="RHODANESE_3"/>
    <property type="match status" value="1"/>
</dbReference>
<dbReference type="Pfam" id="PF00581">
    <property type="entry name" value="Rhodanese"/>
    <property type="match status" value="1"/>
</dbReference>
<dbReference type="RefSeq" id="WP_027845058.1">
    <property type="nucleotide sequence ID" value="NZ_LMTZ01000172.1"/>
</dbReference>
<dbReference type="NCBIfam" id="NF008750">
    <property type="entry name" value="PRK11784.1-2"/>
    <property type="match status" value="1"/>
</dbReference>
<dbReference type="PROSITE" id="PS00380">
    <property type="entry name" value="RHODANESE_1"/>
    <property type="match status" value="1"/>
</dbReference>
<dbReference type="GO" id="GO:0004792">
    <property type="term" value="F:thiosulfate-cyanide sulfurtransferase activity"/>
    <property type="evidence" value="ECO:0007669"/>
    <property type="project" value="InterPro"/>
</dbReference>